<dbReference type="OrthoDB" id="3996471at2759"/>
<comment type="similarity">
    <text evidence="2">Belongs to the REXO1/REXO3 family.</text>
</comment>
<name>A0A182YKZ7_ANOST</name>
<accession>A0A182YKZ7</accession>
<evidence type="ECO:0000256" key="6">
    <source>
        <dbReference type="ARBA" id="ARBA00023242"/>
    </source>
</evidence>
<feature type="region of interest" description="Disordered" evidence="7">
    <location>
        <begin position="124"/>
        <end position="164"/>
    </location>
</feature>
<dbReference type="OMA" id="AKQHERN"/>
<reference evidence="8" key="2">
    <citation type="submission" date="2020-05" db="UniProtKB">
        <authorList>
            <consortium name="EnsemblMetazoa"/>
        </authorList>
    </citation>
    <scope>IDENTIFICATION</scope>
    <source>
        <strain evidence="8">Indian</strain>
    </source>
</reference>
<keyword evidence="3" id="KW-0540">Nuclease</keyword>
<proteinExistence type="inferred from homology"/>
<keyword evidence="9" id="KW-1185">Reference proteome</keyword>
<feature type="compositionally biased region" description="Basic and acidic residues" evidence="7">
    <location>
        <begin position="1"/>
        <end position="11"/>
    </location>
</feature>
<dbReference type="InterPro" id="IPR013520">
    <property type="entry name" value="Ribonucl_H"/>
</dbReference>
<dbReference type="GO" id="GO:0005634">
    <property type="term" value="C:nucleus"/>
    <property type="evidence" value="ECO:0007669"/>
    <property type="project" value="UniProtKB-SubCell"/>
</dbReference>
<keyword evidence="5" id="KW-0269">Exonuclease</keyword>
<dbReference type="GeneID" id="118509937"/>
<dbReference type="SUPFAM" id="SSF53098">
    <property type="entry name" value="Ribonuclease H-like"/>
    <property type="match status" value="1"/>
</dbReference>
<dbReference type="Pfam" id="PF00929">
    <property type="entry name" value="RNase_T"/>
    <property type="match status" value="1"/>
</dbReference>
<dbReference type="GO" id="GO:0003676">
    <property type="term" value="F:nucleic acid binding"/>
    <property type="evidence" value="ECO:0007669"/>
    <property type="project" value="InterPro"/>
</dbReference>
<dbReference type="VEuPathDB" id="VectorBase:ASTE011089"/>
<dbReference type="InterPro" id="IPR034922">
    <property type="entry name" value="REX1-like_exo"/>
</dbReference>
<dbReference type="FunFam" id="3.30.420.10:FF:000019">
    <property type="entry name" value="RNA exonuclease NEF-sp"/>
    <property type="match status" value="1"/>
</dbReference>
<dbReference type="CDD" id="cd06145">
    <property type="entry name" value="REX1_like"/>
    <property type="match status" value="1"/>
</dbReference>
<evidence type="ECO:0000256" key="4">
    <source>
        <dbReference type="ARBA" id="ARBA00022801"/>
    </source>
</evidence>
<feature type="region of interest" description="Disordered" evidence="7">
    <location>
        <begin position="1"/>
        <end position="52"/>
    </location>
</feature>
<evidence type="ECO:0000256" key="7">
    <source>
        <dbReference type="SAM" id="MobiDB-lite"/>
    </source>
</evidence>
<dbReference type="InterPro" id="IPR047021">
    <property type="entry name" value="REXO1/3/4-like"/>
</dbReference>
<dbReference type="PANTHER" id="PTHR12801:SF82">
    <property type="entry name" value="RNA EXONUCLEASE 5"/>
    <property type="match status" value="1"/>
</dbReference>
<reference evidence="9" key="1">
    <citation type="journal article" date="2014" name="Genome Biol.">
        <title>Genome analysis of a major urban malaria vector mosquito, Anopheles stephensi.</title>
        <authorList>
            <person name="Jiang X."/>
            <person name="Peery A."/>
            <person name="Hall A.B."/>
            <person name="Sharma A."/>
            <person name="Chen X.G."/>
            <person name="Waterhouse R.M."/>
            <person name="Komissarov A."/>
            <person name="Riehle M.M."/>
            <person name="Shouche Y."/>
            <person name="Sharakhova M.V."/>
            <person name="Lawson D."/>
            <person name="Pakpour N."/>
            <person name="Arensburger P."/>
            <person name="Davidson V.L."/>
            <person name="Eiglmeier K."/>
            <person name="Emrich S."/>
            <person name="George P."/>
            <person name="Kennedy R.C."/>
            <person name="Mane S.P."/>
            <person name="Maslen G."/>
            <person name="Oringanje C."/>
            <person name="Qi Y."/>
            <person name="Settlage R."/>
            <person name="Tojo M."/>
            <person name="Tubio J.M."/>
            <person name="Unger M.F."/>
            <person name="Wang B."/>
            <person name="Vernick K.D."/>
            <person name="Ribeiro J.M."/>
            <person name="James A.A."/>
            <person name="Michel K."/>
            <person name="Riehle M.A."/>
            <person name="Luckhart S."/>
            <person name="Sharakhov I.V."/>
            <person name="Tu Z."/>
        </authorList>
    </citation>
    <scope>NUCLEOTIDE SEQUENCE [LARGE SCALE GENOMIC DNA]</scope>
    <source>
        <strain evidence="9">Indian</strain>
    </source>
</reference>
<dbReference type="SMART" id="SM00479">
    <property type="entry name" value="EXOIII"/>
    <property type="match status" value="1"/>
</dbReference>
<dbReference type="VEuPathDB" id="VectorBase:ASTEI09133"/>
<dbReference type="RefSeq" id="XP_035907161.1">
    <property type="nucleotide sequence ID" value="XM_036051268.1"/>
</dbReference>
<dbReference type="CTD" id="81691"/>
<evidence type="ECO:0000256" key="3">
    <source>
        <dbReference type="ARBA" id="ARBA00022722"/>
    </source>
</evidence>
<evidence type="ECO:0000313" key="8">
    <source>
        <dbReference type="EnsemblMetazoa" id="ASTEI09133-PA"/>
    </source>
</evidence>
<comment type="subcellular location">
    <subcellularLocation>
        <location evidence="1">Nucleus</location>
    </subcellularLocation>
</comment>
<dbReference type="InterPro" id="IPR012337">
    <property type="entry name" value="RNaseH-like_sf"/>
</dbReference>
<dbReference type="STRING" id="30069.A0A182YKZ7"/>
<evidence type="ECO:0000256" key="1">
    <source>
        <dbReference type="ARBA" id="ARBA00004123"/>
    </source>
</evidence>
<dbReference type="Gene3D" id="3.30.420.10">
    <property type="entry name" value="Ribonuclease H-like superfamily/Ribonuclease H"/>
    <property type="match status" value="1"/>
</dbReference>
<dbReference type="VEuPathDB" id="VectorBase:ASTEI20_042008"/>
<evidence type="ECO:0000313" key="9">
    <source>
        <dbReference type="Proteomes" id="UP000076408"/>
    </source>
</evidence>
<dbReference type="KEGG" id="aste:118509937"/>
<dbReference type="GO" id="GO:0004527">
    <property type="term" value="F:exonuclease activity"/>
    <property type="evidence" value="ECO:0007669"/>
    <property type="project" value="UniProtKB-KW"/>
</dbReference>
<organism evidence="8 9">
    <name type="scientific">Anopheles stephensi</name>
    <name type="common">Indo-Pakistan malaria mosquito</name>
    <dbReference type="NCBI Taxonomy" id="30069"/>
    <lineage>
        <taxon>Eukaryota</taxon>
        <taxon>Metazoa</taxon>
        <taxon>Ecdysozoa</taxon>
        <taxon>Arthropoda</taxon>
        <taxon>Hexapoda</taxon>
        <taxon>Insecta</taxon>
        <taxon>Pterygota</taxon>
        <taxon>Neoptera</taxon>
        <taxon>Endopterygota</taxon>
        <taxon>Diptera</taxon>
        <taxon>Nematocera</taxon>
        <taxon>Culicoidea</taxon>
        <taxon>Culicidae</taxon>
        <taxon>Anophelinae</taxon>
        <taxon>Anopheles</taxon>
    </lineage>
</organism>
<evidence type="ECO:0000256" key="5">
    <source>
        <dbReference type="ARBA" id="ARBA00022839"/>
    </source>
</evidence>
<sequence>MSQKLADDKHSGSSSVNAQLGPAAAAFGDNVVGDSVQSKSRKELRQERKKRKLLALSALMMLNEQQGHQNSRKKNPSSLVPEPESGNNNREGPENGVNGHTTVNADDQQQLKQILANNRTAYNIGDKCDDQEPSSAAAVDAKRRKAENGDAAGTNDNIAGSGGVGGIPSTAVECRTFTGDKANTTLNSESEYRVLKAFVNQRKSMRYTPRIFLKPAGQKALLDRNERKEERIPLLLDDIQALLMHTLLRTDSPVTPRWLSIDKSTKLTHTTVLIVEGFSCEDYVTYREHMPNCSEHIFGPQLTLQVVCPWSKILEEVACVPLSDSHKDVLVAEYGSLEAAMRMCKDQMLVRRSIFHNIGPTVSMPDYSDLDLPPGDKFPRTLLLLSPIQMINEGYPLPLAGTLENKYKNYVTTKAIYKPVNVRSPMFGVDCEMCGGKDGKSLLARVSIIDENGKTLYNQLVKPTEKIFDYRTRFSGITEQMLQNVRTTLADVQRELRQLLPPDAILVGHSLNSDLEALEMLHPYAIDSSIVYNVTGNPVHKQKLRILAKKFLNEDIQTGTDGHCSLEDCSASLRLVQLKLANSIYFGDQWLEDRRNYHSFRISGGRNGIAKESAEPLVPGSQQSQIMATLFSHAKKRNKVSAITSNAEQELQTFQEYFGETIPASRAKHPGTQQWLSLCRTSSPEETVNVTASNCLQYDFNLAYVRLSTEQYETGTKLNLAKQIDGWVGRLYEALSLNGLLQVLLVGGKDIGQVSMGTRTGVAMVQTKKPPK</sequence>
<dbReference type="AlphaFoldDB" id="A0A182YKZ7"/>
<dbReference type="Proteomes" id="UP000076408">
    <property type="component" value="Unassembled WGS sequence"/>
</dbReference>
<evidence type="ECO:0000256" key="2">
    <source>
        <dbReference type="ARBA" id="ARBA00006357"/>
    </source>
</evidence>
<dbReference type="InterPro" id="IPR036397">
    <property type="entry name" value="RNaseH_sf"/>
</dbReference>
<keyword evidence="4" id="KW-0378">Hydrolase</keyword>
<keyword evidence="6" id="KW-0539">Nucleus</keyword>
<protein>
    <submittedName>
        <fullName evidence="8">Uncharacterized protein</fullName>
    </submittedName>
</protein>
<dbReference type="EnsemblMetazoa" id="ASTEI09133-RA">
    <property type="protein sequence ID" value="ASTEI09133-PA"/>
    <property type="gene ID" value="ASTEI09133"/>
</dbReference>
<dbReference type="PANTHER" id="PTHR12801">
    <property type="entry name" value="RNA EXONUCLEASE REXO1 / RECO3 FAMILY MEMBER-RELATED"/>
    <property type="match status" value="1"/>
</dbReference>
<feature type="region of interest" description="Disordered" evidence="7">
    <location>
        <begin position="65"/>
        <end position="102"/>
    </location>
</feature>